<feature type="region of interest" description="Disordered" evidence="1">
    <location>
        <begin position="510"/>
        <end position="584"/>
    </location>
</feature>
<dbReference type="OrthoDB" id="5340163at2759"/>
<proteinExistence type="predicted"/>
<feature type="transmembrane region" description="Helical" evidence="2">
    <location>
        <begin position="611"/>
        <end position="628"/>
    </location>
</feature>
<protein>
    <submittedName>
        <fullName evidence="3">Uncharacterized protein</fullName>
    </submittedName>
</protein>
<sequence>MHISPFTVIGNPRTLNLVHILIYTDGGESNVLRQSQTGALQMINQGGRKRKSAQNRQNRSSPVEYINVYNVQTNTLRVRIPFDNAYRIIDTFRKEDIGHSDSERKGGIEQTEDKHVEELFSKLNREAGKIIARLHDTINASHDAPSSVPVIFRRAQVNTLRKFLFLIEYRSGCQFVGEKTDMNMRHEVEAFRQKHRLDNRVVWMTNLRNILESEHWEIPDNDKILSSVRGLYAAYMCSSELAFFMAPAECEFVLTDSGSGLGAVYPATPRLLIMLRRNTGDIQQSLKNTRGEADSGHDHLSSLADKFPDDSFTQDFPRTLAKVKYAAPLVSQYTDPLRTSITESRDAKIVGRRVEDRMTFRMHLLNAEQSARINYVRLESHPWTVTFKSAHKLISSIHYHQSTDVLSAFAQPVVPRPRKISHALSSLLQNLVRIEDSTLSLLLSSSSSSTSNGERIRESSSSRASSSTPYRDDSHSPVIRPVIPGPVIDSKRGASIPSSVSSSIAVHAVAHSGPSPAGNKRRGAQTARSSSSSKATTYTIPLTTCPAEPASACEPSRVGSETETSDEDAARGESGQNEDELHDEDPWLCSDHLLRGDEAVNLARNSRNSDIQRMVTAMVMAFFIVMLLNRPSIAIFVLKCLLVLAKWTLIP</sequence>
<organism evidence="3 4">
    <name type="scientific">Antrodiella citrinella</name>
    <dbReference type="NCBI Taxonomy" id="2447956"/>
    <lineage>
        <taxon>Eukaryota</taxon>
        <taxon>Fungi</taxon>
        <taxon>Dikarya</taxon>
        <taxon>Basidiomycota</taxon>
        <taxon>Agaricomycotina</taxon>
        <taxon>Agaricomycetes</taxon>
        <taxon>Polyporales</taxon>
        <taxon>Steccherinaceae</taxon>
        <taxon>Antrodiella</taxon>
    </lineage>
</organism>
<evidence type="ECO:0000256" key="2">
    <source>
        <dbReference type="SAM" id="Phobius"/>
    </source>
</evidence>
<accession>A0A4S4MTD7</accession>
<dbReference type="EMBL" id="SGPM01000124">
    <property type="protein sequence ID" value="THH29429.1"/>
    <property type="molecule type" value="Genomic_DNA"/>
</dbReference>
<dbReference type="InterPro" id="IPR025332">
    <property type="entry name" value="DUF4238"/>
</dbReference>
<dbReference type="Proteomes" id="UP000308730">
    <property type="component" value="Unassembled WGS sequence"/>
</dbReference>
<name>A0A4S4MTD7_9APHY</name>
<keyword evidence="2" id="KW-0812">Transmembrane</keyword>
<keyword evidence="4" id="KW-1185">Reference proteome</keyword>
<comment type="caution">
    <text evidence="3">The sequence shown here is derived from an EMBL/GenBank/DDBJ whole genome shotgun (WGS) entry which is preliminary data.</text>
</comment>
<gene>
    <name evidence="3" type="ORF">EUX98_g4749</name>
</gene>
<dbReference type="AlphaFoldDB" id="A0A4S4MTD7"/>
<reference evidence="3 4" key="1">
    <citation type="submission" date="2019-02" db="EMBL/GenBank/DDBJ databases">
        <title>Genome sequencing of the rare red list fungi Antrodiella citrinella (Flaviporus citrinellus).</title>
        <authorList>
            <person name="Buettner E."/>
            <person name="Kellner H."/>
        </authorList>
    </citation>
    <scope>NUCLEOTIDE SEQUENCE [LARGE SCALE GENOMIC DNA]</scope>
    <source>
        <strain evidence="3 4">DSM 108506</strain>
    </source>
</reference>
<evidence type="ECO:0000256" key="1">
    <source>
        <dbReference type="SAM" id="MobiDB-lite"/>
    </source>
</evidence>
<keyword evidence="2" id="KW-0472">Membrane</keyword>
<feature type="compositionally biased region" description="Low complexity" evidence="1">
    <location>
        <begin position="477"/>
        <end position="496"/>
    </location>
</feature>
<evidence type="ECO:0000313" key="3">
    <source>
        <dbReference type="EMBL" id="THH29429.1"/>
    </source>
</evidence>
<keyword evidence="2" id="KW-1133">Transmembrane helix</keyword>
<dbReference type="Pfam" id="PF14022">
    <property type="entry name" value="DUF4238"/>
    <property type="match status" value="1"/>
</dbReference>
<evidence type="ECO:0000313" key="4">
    <source>
        <dbReference type="Proteomes" id="UP000308730"/>
    </source>
</evidence>
<feature type="region of interest" description="Disordered" evidence="1">
    <location>
        <begin position="444"/>
        <end position="496"/>
    </location>
</feature>